<dbReference type="OrthoDB" id="564699at2"/>
<dbReference type="Proteomes" id="UP000295142">
    <property type="component" value="Unassembled WGS sequence"/>
</dbReference>
<dbReference type="EMBL" id="SLWW01000008">
    <property type="protein sequence ID" value="TCO70904.1"/>
    <property type="molecule type" value="Genomic_DNA"/>
</dbReference>
<organism evidence="1 2">
    <name type="scientific">Rhodovulum euryhalinum</name>
    <dbReference type="NCBI Taxonomy" id="35805"/>
    <lineage>
        <taxon>Bacteria</taxon>
        <taxon>Pseudomonadati</taxon>
        <taxon>Pseudomonadota</taxon>
        <taxon>Alphaproteobacteria</taxon>
        <taxon>Rhodobacterales</taxon>
        <taxon>Paracoccaceae</taxon>
        <taxon>Rhodovulum</taxon>
    </lineage>
</organism>
<dbReference type="AlphaFoldDB" id="A0A4R2KDA0"/>
<dbReference type="RefSeq" id="WP_132544896.1">
    <property type="nucleotide sequence ID" value="NZ_SLWW01000008.1"/>
</dbReference>
<sequence length="239" mass="24445">MSETANLSLPLIQAAQAQKHVTVNEALVKLDALVQLRLESVSLSAPPTGASDGQAWGVASAATGDWTGQEGRIAIADNGGWVFVRPHAGWRAWVIDAAAEMRQDGSGWVPVASGGAVGASGAALDLRVLEFDHVLAVGGPQLTATGIPSHAMVFGVTARVIGEITGTLVSWSLGTEGAEDRFGSGLGTGLNSYAKGILGQPMTYYTPAPLMLSPEGGDFAGGIVRFAVHYAELGLPAAV</sequence>
<name>A0A4R2KDA0_9RHOB</name>
<evidence type="ECO:0000313" key="1">
    <source>
        <dbReference type="EMBL" id="TCO70904.1"/>
    </source>
</evidence>
<accession>A0A4R2KDA0</accession>
<evidence type="ECO:0000313" key="2">
    <source>
        <dbReference type="Proteomes" id="UP000295142"/>
    </source>
</evidence>
<dbReference type="Pfam" id="PF10983">
    <property type="entry name" value="DUF2793"/>
    <property type="match status" value="1"/>
</dbReference>
<reference evidence="1 2" key="1">
    <citation type="submission" date="2019-03" db="EMBL/GenBank/DDBJ databases">
        <title>Genomic Encyclopedia of Type Strains, Phase IV (KMG-IV): sequencing the most valuable type-strain genomes for metagenomic binning, comparative biology and taxonomic classification.</title>
        <authorList>
            <person name="Goeker M."/>
        </authorList>
    </citation>
    <scope>NUCLEOTIDE SEQUENCE [LARGE SCALE GENOMIC DNA]</scope>
    <source>
        <strain evidence="1 2">DSM 4868</strain>
    </source>
</reference>
<protein>
    <submittedName>
        <fullName evidence="1">Uncharacterized protein DUF2793</fullName>
    </submittedName>
</protein>
<comment type="caution">
    <text evidence="1">The sequence shown here is derived from an EMBL/GenBank/DDBJ whole genome shotgun (WGS) entry which is preliminary data.</text>
</comment>
<gene>
    <name evidence="1" type="ORF">EV655_108145</name>
</gene>
<dbReference type="InterPro" id="IPR021251">
    <property type="entry name" value="DUF2793"/>
</dbReference>
<proteinExistence type="predicted"/>
<keyword evidence="2" id="KW-1185">Reference proteome</keyword>